<dbReference type="AlphaFoldDB" id="A0AAU9Q1C3"/>
<dbReference type="InterPro" id="IPR008713">
    <property type="entry name" value="Phage_lambda_NinG"/>
</dbReference>
<evidence type="ECO:0000313" key="2">
    <source>
        <dbReference type="Proteomes" id="UP001295420"/>
    </source>
</evidence>
<gene>
    <name evidence="1" type="ORF">THF1D04_10761</name>
</gene>
<dbReference type="EMBL" id="CAKMTQ010000001">
    <property type="protein sequence ID" value="CAH1521314.1"/>
    <property type="molecule type" value="Genomic_DNA"/>
</dbReference>
<proteinExistence type="predicted"/>
<dbReference type="Proteomes" id="UP001295420">
    <property type="component" value="Unassembled WGS sequence"/>
</dbReference>
<organism evidence="1 2">
    <name type="scientific">Vibrio owensii</name>
    <dbReference type="NCBI Taxonomy" id="696485"/>
    <lineage>
        <taxon>Bacteria</taxon>
        <taxon>Pseudomonadati</taxon>
        <taxon>Pseudomonadota</taxon>
        <taxon>Gammaproteobacteria</taxon>
        <taxon>Vibrionales</taxon>
        <taxon>Vibrionaceae</taxon>
        <taxon>Vibrio</taxon>
    </lineage>
</organism>
<name>A0AAU9Q1C3_9VIBR</name>
<accession>A0AAU9Q1C3</accession>
<evidence type="ECO:0000313" key="1">
    <source>
        <dbReference type="EMBL" id="CAH1521314.1"/>
    </source>
</evidence>
<dbReference type="Pfam" id="PF05766">
    <property type="entry name" value="NinG"/>
    <property type="match status" value="1"/>
</dbReference>
<dbReference type="RefSeq" id="WP_409929995.1">
    <property type="nucleotide sequence ID" value="NZ_CAKMTQ010000001.1"/>
</dbReference>
<protein>
    <submittedName>
        <fullName evidence="1">Whole genome shotgun sequence</fullName>
    </submittedName>
</protein>
<sequence length="135" mass="15645">MKNKKYGYRAKKAQEKFNRFIVIRDKGQPCISCGRYLPLTCGHFRSVGACPELRFDEENAYGQCVECNGNKSGNASEYRIRLIEKIGLDRVERLEGYHPPKHYTVYDLFEIEKQYEASCGELGEAANMEYYYESA</sequence>
<comment type="caution">
    <text evidence="1">The sequence shown here is derived from an EMBL/GenBank/DDBJ whole genome shotgun (WGS) entry which is preliminary data.</text>
</comment>
<reference evidence="1" key="1">
    <citation type="submission" date="2022-01" db="EMBL/GenBank/DDBJ databases">
        <authorList>
            <person name="Lagorce A."/>
        </authorList>
    </citation>
    <scope>NUCLEOTIDE SEQUENCE</scope>
    <source>
        <strain evidence="1">Th15_F1_D04</strain>
    </source>
</reference>